<reference evidence="1 2" key="1">
    <citation type="submission" date="2020-03" db="EMBL/GenBank/DDBJ databases">
        <title>Soil Listeria distribution.</title>
        <authorList>
            <person name="Liao J."/>
            <person name="Wiedmann M."/>
        </authorList>
    </citation>
    <scope>NUCLEOTIDE SEQUENCE [LARGE SCALE GENOMIC DNA]</scope>
    <source>
        <strain evidence="1 2">FSL L7-1547</strain>
    </source>
</reference>
<dbReference type="EMBL" id="JAASTX010000025">
    <property type="protein sequence ID" value="MBC1493091.1"/>
    <property type="molecule type" value="Genomic_DNA"/>
</dbReference>
<sequence length="31" mass="3586">MEGMTFEKIVDVYMFDKELVSLSNWSSLASQ</sequence>
<evidence type="ECO:0000313" key="2">
    <source>
        <dbReference type="Proteomes" id="UP000533953"/>
    </source>
</evidence>
<dbReference type="AlphaFoldDB" id="A0A7X0XG50"/>
<dbReference type="Proteomes" id="UP000533953">
    <property type="component" value="Unassembled WGS sequence"/>
</dbReference>
<protein>
    <submittedName>
        <fullName evidence="1">Abi family protein</fullName>
    </submittedName>
</protein>
<gene>
    <name evidence="1" type="ORF">HCI99_14825</name>
</gene>
<name>A0A7X0XG50_9LIST</name>
<proteinExistence type="predicted"/>
<accession>A0A7X0XG50</accession>
<evidence type="ECO:0000313" key="1">
    <source>
        <dbReference type="EMBL" id="MBC1493091.1"/>
    </source>
</evidence>
<comment type="caution">
    <text evidence="1">The sequence shown here is derived from an EMBL/GenBank/DDBJ whole genome shotgun (WGS) entry which is preliminary data.</text>
</comment>
<organism evidence="1 2">
    <name type="scientific">Listeria booriae</name>
    <dbReference type="NCBI Taxonomy" id="1552123"/>
    <lineage>
        <taxon>Bacteria</taxon>
        <taxon>Bacillati</taxon>
        <taxon>Bacillota</taxon>
        <taxon>Bacilli</taxon>
        <taxon>Bacillales</taxon>
        <taxon>Listeriaceae</taxon>
        <taxon>Listeria</taxon>
    </lineage>
</organism>